<name>A0A7X6DQQ7_9BACT</name>
<feature type="domain" description="Fibronectin type-III" evidence="1">
    <location>
        <begin position="2162"/>
        <end position="2282"/>
    </location>
</feature>
<dbReference type="SUPFAM" id="SSF49265">
    <property type="entry name" value="Fibronectin type III"/>
    <property type="match status" value="1"/>
</dbReference>
<dbReference type="InterPro" id="IPR013783">
    <property type="entry name" value="Ig-like_fold"/>
</dbReference>
<keyword evidence="3" id="KW-1185">Reference proteome</keyword>
<gene>
    <name evidence="2" type="ORF">MNODULE_12910</name>
</gene>
<evidence type="ECO:0000259" key="1">
    <source>
        <dbReference type="PROSITE" id="PS50853"/>
    </source>
</evidence>
<evidence type="ECO:0000313" key="2">
    <source>
        <dbReference type="EMBL" id="NKE71641.1"/>
    </source>
</evidence>
<protein>
    <recommendedName>
        <fullName evidence="1">Fibronectin type-III domain-containing protein</fullName>
    </recommendedName>
</protein>
<proteinExistence type="predicted"/>
<dbReference type="Proteomes" id="UP000534783">
    <property type="component" value="Unassembled WGS sequence"/>
</dbReference>
<dbReference type="InterPro" id="IPR003961">
    <property type="entry name" value="FN3_dom"/>
</dbReference>
<dbReference type="InterPro" id="IPR036116">
    <property type="entry name" value="FN3_sf"/>
</dbReference>
<dbReference type="Pfam" id="PF00041">
    <property type="entry name" value="fn3"/>
    <property type="match status" value="1"/>
</dbReference>
<dbReference type="PROSITE" id="PS50853">
    <property type="entry name" value="FN3"/>
    <property type="match status" value="1"/>
</dbReference>
<dbReference type="EMBL" id="VTOW01000002">
    <property type="protein sequence ID" value="NKE71641.1"/>
    <property type="molecule type" value="Genomic_DNA"/>
</dbReference>
<comment type="caution">
    <text evidence="2">The sequence shown here is derived from an EMBL/GenBank/DDBJ whole genome shotgun (WGS) entry which is preliminary data.</text>
</comment>
<dbReference type="Gene3D" id="2.60.40.10">
    <property type="entry name" value="Immunoglobulins"/>
    <property type="match status" value="1"/>
</dbReference>
<organism evidence="2 3">
    <name type="scientific">Candidatus Manganitrophus noduliformans</name>
    <dbReference type="NCBI Taxonomy" id="2606439"/>
    <lineage>
        <taxon>Bacteria</taxon>
        <taxon>Pseudomonadati</taxon>
        <taxon>Nitrospirota</taxon>
        <taxon>Nitrospiria</taxon>
        <taxon>Candidatus Troglogloeales</taxon>
        <taxon>Candidatus Manganitrophaceae</taxon>
        <taxon>Candidatus Manganitrophus</taxon>
    </lineage>
</organism>
<sequence length="2483" mass="261532">MRKRSPFGKRPSSLRLFPVIAGLLAILLNAASSLAETLTLHPSGQNSNFSASGTWTVVGGGFTYANVWDANDSDASYIENTALGNKIYMDLDDTTLVGFVINDVQVFAMARAAGSSSTGIQLGFRAGPTDTTDRLGSTRTVRSSSYRSYSGNLYTTNPRTSAPWTWDDINSLIPIVQHSTDSDALRVTELFVRVNFTKALSPSGKNALSTGWTFTPGGSEATALDTSNGDTSYAASTVLDETLYMDLDDFPASTTMITGVRLNVVARCATIPCNLQIGIRTNGVDFLKSFDEVPGAGTIYSIGATSIHGNATSFTSQLAAGSQITAMGQTRTVASVSDRNDLTVSSAFSPQLPNDDDLAVPFTFLGGTTSYQTFSGDFFTRNPATLAPWSWDDINNMMGVVKHVTNANGLRVTQMYLSINYIAPVALSYSPDTGFGSTGGVFPKGGGAATPFTYKVVYTNLNNNAPTSIKVHIDGDGGHDMVRDTSAEQPEFRDGDFENGEQYTYTAASLSSGQHTYYFAASDGSDSTQKPTAGTLAGPGVEIPAGTSTILPSGENALSIGDWGFNGADASTALDTSDGNTSYADLNASDRGEVLYIDMDDSALTGSITSVQVSAVMCSVTTSLANVRIGLRLNGTDYVSTAFNVANSSSCGTYTTYTPASALYAINPDTGKGWTWDDLNEMIGVVLNESREDLRITRFSVAVVHTPVILSFAEDPGYNSLDGVSPDSGKSTTAFTYKVIYSQANGTAPAANNPKVHIDGNATGVAMTLDTGASDPSLYNGDYLDGEQYTYTAPAGYSTGTHNYYFSVSDGTNSVLFPVSGNFSGPAVSLPAGSFTLFPTDVADGTAGFSFCNSGFRRSDCFNSETALDTNDGDSSYARGRRSSDLLFMTMDDAQDNGQFITQVQVSAVVRSESGTINFTLGLSSADNHIEGSVLSTSSTSYVTLSGTAYGFNPLTGAPWTWVDIKNLVAVVNHTNNTRMRITQLYVVVSYGPVRLQNSIEAGYISDGVSPNLGNTTTSFKFKTVYYQVNNAAPAAGNPKIHLDGNATGVAMTLDATADAALRDGDYANGEQYIYTTTLAQGTHNYYFSATDGTNTARLPAGTATFSGPDVALNGAAPNLAPSGKATIVTSTGWTFCNATPTCSTNGTSTYAHTVALDTNDGDTSFARSTVNGDRLYMELDDPAALSDALTITAIQLFAVARDTSSSTTTGFDFGLRLGSDDYLSGTTKTPPDAYGTAIAGAVYTTNPATGENWSWNDIKGMRAVIVHQTNSNEIRVTQLYLTVTYSPIRLTYSTDPRYFDDGVDPNGGITTTQFKYRIVYTQAYDLAPAAGYPKVHIDGNATGVAMTLDTEAPAELQDGDYTNGEQYLYATTLGAQGTPHDYYFDVSDGTNIVRTPLSGTLIGPVVSANAPTLSFASQTGYALTSAGTGTLTTSGTSTVTGTGTSFTTQLQVGTTITSASGQTRTVTAITNDTSLTVDTPFSPNLSGAAFTYSVWSGTGTLTTSGTTTVTGSGTSFTNQLQVGSTITASGQTRTVTAIASDTSLTVDTAFSPNLSGASFTFVNGLPLRGVEPNSGTVNSQFTYKIIYTDADNNPPVTGYPRLLLDYNTVVHAMSLDTGAAASLRDGNYTNGEQYTVTVYLDYPGTHAYSFDATDGVTAVFWPLDGDGFLAPSVTDSVSSGIVIYPASRNSQTTGFTFLGTDQDPSTALDPGYDGNGTLSNALSSTTVTGVGSNFSAMGEGSILTAGSPHQKRRVTAIANDTSLTTDTAFSPNLSSVPWRYDGDVSYARGTRNTHRLYMNMDDVSRGTSAITSVQLFAIIRDNGTTDVDFSVGLQVGGTDYMTSYGTPGTSTYTTYAGALHNTNPKTGATWTWDDVESLLGVVKHHEGCSRSSNCREIRVTQMYIQVNYNSLPTLSYSPEGGYFGADGIDPDGWNPNHIFTYKVVYASGSNFAPTSLKVFIDGDGGHEMIHDGEFITNDPLRNGDYTDGEQFYYSTAVNGLAVGPHNYYFLANDGSNTYRLPTSGTLSGPNVSVNEPFLQFSSESGYGTDGINPNDGESGSTQFTYKVIYTHPDNNRPLYVKVHIDGAQEGLLAVDSSAAAALKDGNYVNGEQYSYTTNLGVGSHTYLFEATDGAKQVFLPVVPSLGLLSGPTVTDLVAPNAVTDLAISARTSTSTTLTWTAPGDAGTGTGCPCGTVASYNIRYSTLKIVDDVATPGAGEIRFSDATAANVSLTPKAAGTTETVTVTGLNPNTPYYFAMTGTDAKPWTSPMSNVVNASADPPVPSTNLMNSWNMVSVPMTPSPADVATVFGSSVGVPVNIRKWVSTGTTSQTGSFATLTATDTVQAGIGYFLESPDATRFLSPAGSANAAATFSIPLMQGYNIIGNPYTKDIALDATCVSRNGGSGTCTSSVNDADFKSYANAAAAGWVGNALYRWDGAAYTFRTYNDPDPAMKASLQLWQGYWLQVTDANAANTYSLIVVKP</sequence>
<dbReference type="RefSeq" id="WP_168060464.1">
    <property type="nucleotide sequence ID" value="NZ_VTOW01000002.1"/>
</dbReference>
<reference evidence="2 3" key="1">
    <citation type="journal article" date="2020" name="Nature">
        <title>Bacterial chemolithoautotrophy via manganese oxidation.</title>
        <authorList>
            <person name="Yu H."/>
            <person name="Leadbetter J.R."/>
        </authorList>
    </citation>
    <scope>NUCLEOTIDE SEQUENCE [LARGE SCALE GENOMIC DNA]</scope>
    <source>
        <strain evidence="2 3">Mn-1</strain>
    </source>
</reference>
<dbReference type="SMART" id="SM00060">
    <property type="entry name" value="FN3"/>
    <property type="match status" value="1"/>
</dbReference>
<evidence type="ECO:0000313" key="3">
    <source>
        <dbReference type="Proteomes" id="UP000534783"/>
    </source>
</evidence>
<accession>A0A7X6DQQ7</accession>